<dbReference type="Pfam" id="PF13349">
    <property type="entry name" value="DUF4097"/>
    <property type="match status" value="1"/>
</dbReference>
<dbReference type="RefSeq" id="WP_098074942.1">
    <property type="nucleotide sequence ID" value="NZ_PDEQ01000003.1"/>
</dbReference>
<dbReference type="PANTHER" id="PTHR34094:SF1">
    <property type="entry name" value="PROTEIN FAM185A"/>
    <property type="match status" value="1"/>
</dbReference>
<accession>A0A2A8CYG7</accession>
<feature type="domain" description="DUF4097" evidence="2">
    <location>
        <begin position="43"/>
        <end position="286"/>
    </location>
</feature>
<reference evidence="3 4" key="1">
    <citation type="submission" date="2017-10" db="EMBL/GenBank/DDBJ databases">
        <title>Draft genome of Longibacter Salinarum.</title>
        <authorList>
            <person name="Goh K.M."/>
            <person name="Shamsir M.S."/>
            <person name="Lim S.W."/>
        </authorList>
    </citation>
    <scope>NUCLEOTIDE SEQUENCE [LARGE SCALE GENOMIC DNA]</scope>
    <source>
        <strain evidence="3 4">KCTC 52045</strain>
    </source>
</reference>
<proteinExistence type="predicted"/>
<dbReference type="PANTHER" id="PTHR34094">
    <property type="match status" value="1"/>
</dbReference>
<dbReference type="AlphaFoldDB" id="A0A2A8CYG7"/>
<evidence type="ECO:0000313" key="4">
    <source>
        <dbReference type="Proteomes" id="UP000220102"/>
    </source>
</evidence>
<dbReference type="OrthoDB" id="1494109at2"/>
<keyword evidence="1" id="KW-0732">Signal</keyword>
<keyword evidence="4" id="KW-1185">Reference proteome</keyword>
<evidence type="ECO:0000313" key="3">
    <source>
        <dbReference type="EMBL" id="PEN13779.1"/>
    </source>
</evidence>
<feature type="chain" id="PRO_5013355278" description="DUF4097 domain-containing protein" evidence="1">
    <location>
        <begin position="24"/>
        <end position="288"/>
    </location>
</feature>
<dbReference type="Proteomes" id="UP000220102">
    <property type="component" value="Unassembled WGS sequence"/>
</dbReference>
<feature type="signal peptide" evidence="1">
    <location>
        <begin position="1"/>
        <end position="23"/>
    </location>
</feature>
<comment type="caution">
    <text evidence="3">The sequence shown here is derived from an EMBL/GenBank/DDBJ whole genome shotgun (WGS) entry which is preliminary data.</text>
</comment>
<gene>
    <name evidence="3" type="ORF">CRI94_06840</name>
</gene>
<evidence type="ECO:0000256" key="1">
    <source>
        <dbReference type="SAM" id="SignalP"/>
    </source>
</evidence>
<dbReference type="InterPro" id="IPR025164">
    <property type="entry name" value="Toastrack_DUF4097"/>
</dbReference>
<evidence type="ECO:0000259" key="2">
    <source>
        <dbReference type="Pfam" id="PF13349"/>
    </source>
</evidence>
<protein>
    <recommendedName>
        <fullName evidence="2">DUF4097 domain-containing protein</fullName>
    </recommendedName>
</protein>
<dbReference type="EMBL" id="PDEQ01000003">
    <property type="protein sequence ID" value="PEN13779.1"/>
    <property type="molecule type" value="Genomic_DNA"/>
</dbReference>
<name>A0A2A8CYG7_9BACT</name>
<organism evidence="3 4">
    <name type="scientific">Longibacter salinarum</name>
    <dbReference type="NCBI Taxonomy" id="1850348"/>
    <lineage>
        <taxon>Bacteria</taxon>
        <taxon>Pseudomonadati</taxon>
        <taxon>Rhodothermota</taxon>
        <taxon>Rhodothermia</taxon>
        <taxon>Rhodothermales</taxon>
        <taxon>Salisaetaceae</taxon>
        <taxon>Longibacter</taxon>
    </lineage>
</organism>
<sequence length="288" mass="31419">MRTLSRFVLALLFFAAVASTVHAQDAERMVSDTVPLDANGTVSVDNHDGEIRITTWDRSEVSYEARIVHDEQDNIDQTKIRVQSSNGRVSIESDFDDVENDGFWGGRSVPDVYYTLRVPRTASVEIDDHGSDLTIEGLQGDVDVDKHDGEIVLSDIDGDVEIDTHDSPIRLSNIAGAVEIDTHDGSVEATGLQGPFEVDTHDGKIDAAFTSLNDGVEIDSHDARVILRLPAEAAFTLRTDMGDDARIDVEPEMNVESRDEGDLRATVNGGGPEIYVSSHDGSVTIRNQ</sequence>